<dbReference type="InterPro" id="IPR012880">
    <property type="entry name" value="Gryzun"/>
</dbReference>
<dbReference type="Pfam" id="PF07919">
    <property type="entry name" value="Gryzun"/>
    <property type="match status" value="1"/>
</dbReference>
<dbReference type="PANTHER" id="PTHR14374">
    <property type="entry name" value="FOIE GRAS"/>
    <property type="match status" value="1"/>
</dbReference>
<dbReference type="Pfam" id="PF11817">
    <property type="entry name" value="Foie-gras_1"/>
    <property type="match status" value="1"/>
</dbReference>
<dbReference type="AlphaFoldDB" id="A0AAJ0LUV9"/>
<organism evidence="4 5">
    <name type="scientific">Extremus antarcticus</name>
    <dbReference type="NCBI Taxonomy" id="702011"/>
    <lineage>
        <taxon>Eukaryota</taxon>
        <taxon>Fungi</taxon>
        <taxon>Dikarya</taxon>
        <taxon>Ascomycota</taxon>
        <taxon>Pezizomycotina</taxon>
        <taxon>Dothideomycetes</taxon>
        <taxon>Dothideomycetidae</taxon>
        <taxon>Mycosphaerellales</taxon>
        <taxon>Extremaceae</taxon>
        <taxon>Extremus</taxon>
    </lineage>
</organism>
<name>A0AAJ0LUV9_9PEZI</name>
<protein>
    <submittedName>
        <fullName evidence="4">Uncharacterized protein</fullName>
    </submittedName>
</protein>
<proteinExistence type="predicted"/>
<feature type="domain" description="Gryzun putative trafficking through Golgi" evidence="2">
    <location>
        <begin position="668"/>
        <end position="1244"/>
    </location>
</feature>
<sequence length="1247" mass="138714">MEAFPREYAEHELPLVLVSGLGESEGKVPAAVHPHLENGTRFQAHSPECIGGRPQSLLQQLMQLDGSTFPWNASSLPGPTGTLRYRVRAIGRSYTFPPRKAAPLPQSPSTEGVPPSNPSPSRTELHSPLSPLSPGSPIYPDGIFTPLWLAKHQYQVPSLFLAFFDFASDSPGADEQLKNDITATRAAISRSGFKSRFAAVLLSDKSILNAPQLEERLTSIRRLTNLDSKTGLFFMPPMSSQGEIATFVHSVMTTLQPLCVDYYRDLTKHARRKKPKAGSTVSSNSIAAGGAQSLSAIGWSLRYEVKQGVFAEIRQEMDVAERHYASAIDELFAADGSFETTAIISPRWNESRLLCDSLALRVIRCQLWSAQSTGAAQSWRNYKVRVGDLIARRGQGLQTYGWSAWESRWAEIMAQLVQRAKLQSLEISTGKASDETLEALYQIYAPPEKAFATTERLPPFYSLHHAGYWLRLAVRTARMQWRMALAIPDEDLIASDQLPASAVASRDAKYDLYLVEDPHKGSERAKRAANLSEQSDSHLSVMWSLTQKSNEQYLERSQARMSDALELELAHDLIDAQQYEEAYHMLHSMWEESTWRNEDWHELFANLLQALHHCARHIGDREMIVATAYELVSTTAAVTSDVPVDLHTCLDGQQPDNTAAAEPLNLEMHDGQRLCPVSLSFAFANKETHVGEALECQLTVQSHANPACSPIPLSSLALQIGPSKRIVIKHSADHIESSQTFVTLDALAEAGNDTTEIGTSLSLESGQERTYSFQLSFREAATHQVRQASITIDTSAFSIKHIFSEPLVTADHLYVKADNGALERALAPYADVTSVKVLPKPPKVKMHVLRTAREYYTDETIRIGLELRNEEIEAVGGSISAAFPGESEESLPLQWLDEKSDGTTGDNFQDPRETQVVHNIDQIPVAGTFKVVLFAKAPAYALSTEVLIELQYTLASEKQTTLKKTLTAIVNIVLPFEVKFSFGPLLHQDPWPSYFNPGAEGEDDQATGISQSWRLSSQISSLASSDLILHEVQPVIDTVFGESRADVVDVKPIDVLTFGPGQSEPFTFEIGTQKQSLDDRRPTSLESTLAVTWSRKDDEDNKVTTYVPVPRLTLPVSEPRVLCTIVDAQPEHEYDATLQYHIENPSTHFLTFAVTMEATEYFAFSGPKYRTLSLAPLSRYRVAYRISLQEHEDDQSARKPKDDNGRWIWPAFQVIDSYYQKTLRVHPGGSGVRFDEKQNISVFVKQS</sequence>
<evidence type="ECO:0000259" key="2">
    <source>
        <dbReference type="Pfam" id="PF07919"/>
    </source>
</evidence>
<evidence type="ECO:0000313" key="5">
    <source>
        <dbReference type="Proteomes" id="UP001271007"/>
    </source>
</evidence>
<gene>
    <name evidence="4" type="ORF">LTR09_002790</name>
</gene>
<keyword evidence="5" id="KW-1185">Reference proteome</keyword>
<feature type="domain" description="Trafficking protein particle complex subunit 11" evidence="3">
    <location>
        <begin position="347"/>
        <end position="633"/>
    </location>
</feature>
<dbReference type="InterPro" id="IPR021773">
    <property type="entry name" value="TPC11"/>
</dbReference>
<accession>A0AAJ0LUV9</accession>
<reference evidence="4" key="1">
    <citation type="submission" date="2023-04" db="EMBL/GenBank/DDBJ databases">
        <title>Black Yeasts Isolated from many extreme environments.</title>
        <authorList>
            <person name="Coleine C."/>
            <person name="Stajich J.E."/>
            <person name="Selbmann L."/>
        </authorList>
    </citation>
    <scope>NUCLEOTIDE SEQUENCE</scope>
    <source>
        <strain evidence="4">CCFEE 5312</strain>
    </source>
</reference>
<dbReference type="PANTHER" id="PTHR14374:SF0">
    <property type="entry name" value="TRAFFICKING PROTEIN PARTICLE COMPLEX SUBUNIT 11"/>
    <property type="match status" value="1"/>
</dbReference>
<dbReference type="EMBL" id="JAWDJX010000006">
    <property type="protein sequence ID" value="KAK3056283.1"/>
    <property type="molecule type" value="Genomic_DNA"/>
</dbReference>
<comment type="caution">
    <text evidence="4">The sequence shown here is derived from an EMBL/GenBank/DDBJ whole genome shotgun (WGS) entry which is preliminary data.</text>
</comment>
<feature type="region of interest" description="Disordered" evidence="1">
    <location>
        <begin position="96"/>
        <end position="132"/>
    </location>
</feature>
<evidence type="ECO:0000256" key="1">
    <source>
        <dbReference type="SAM" id="MobiDB-lite"/>
    </source>
</evidence>
<dbReference type="Proteomes" id="UP001271007">
    <property type="component" value="Unassembled WGS sequence"/>
</dbReference>
<evidence type="ECO:0000259" key="3">
    <source>
        <dbReference type="Pfam" id="PF11817"/>
    </source>
</evidence>
<evidence type="ECO:0000313" key="4">
    <source>
        <dbReference type="EMBL" id="KAK3056283.1"/>
    </source>
</evidence>